<accession>A0A249PD17</accession>
<dbReference type="Pfam" id="PF17236">
    <property type="entry name" value="SU10_MCP"/>
    <property type="match status" value="1"/>
</dbReference>
<dbReference type="InterPro" id="IPR035198">
    <property type="entry name" value="SU10_MCP"/>
</dbReference>
<reference evidence="1 2" key="1">
    <citation type="submission" date="2017-08" db="EMBL/GenBank/DDBJ databases">
        <title>Multipartite genome sequences of Sinorhizobium species nodulating soybeans.</title>
        <authorList>
            <person name="Tian C.F."/>
        </authorList>
    </citation>
    <scope>NUCLEOTIDE SEQUENCE [LARGE SCALE GENOMIC DNA]</scope>
    <source>
        <strain evidence="1 2">CCBAU 05684</strain>
    </source>
</reference>
<proteinExistence type="predicted"/>
<name>A0A249PD17_9HYPH</name>
<evidence type="ECO:0000313" key="2">
    <source>
        <dbReference type="Proteomes" id="UP000217211"/>
    </source>
</evidence>
<sequence length="198" mass="20570">MKAGKEIKRDIEAALVSANPSVSAGTRKLGGAEAWIATNALHGANGATAGYSGGLVGSVTAGTGRTFTEALFQEALQGAYDEGGNVTKVIAPPSLKAKIGTFTGGATKQQMADKKTVSAGVDIYDGDFGVYDILPHRFMSSTTVIAFDPDLWNQAVLRSIKKNELAKTGDSTKYQLVAELTLECLNEAGNAKIADLNG</sequence>
<dbReference type="eggNOG" id="ENOG502ZCEU">
    <property type="taxonomic scope" value="Bacteria"/>
</dbReference>
<dbReference type="KEGG" id="esj:SJ05684_c21660"/>
<dbReference type="EMBL" id="CP023067">
    <property type="protein sequence ID" value="ASY63607.1"/>
    <property type="molecule type" value="Genomic_DNA"/>
</dbReference>
<protein>
    <submittedName>
        <fullName evidence="1">Phage capsid and scaffold</fullName>
    </submittedName>
</protein>
<keyword evidence="2" id="KW-1185">Reference proteome</keyword>
<dbReference type="Proteomes" id="UP000217211">
    <property type="component" value="Chromosome"/>
</dbReference>
<evidence type="ECO:0000313" key="1">
    <source>
        <dbReference type="EMBL" id="ASY63607.1"/>
    </source>
</evidence>
<organism evidence="1 2">
    <name type="scientific">Sinorhizobium sojae CCBAU 05684</name>
    <dbReference type="NCBI Taxonomy" id="716928"/>
    <lineage>
        <taxon>Bacteria</taxon>
        <taxon>Pseudomonadati</taxon>
        <taxon>Pseudomonadota</taxon>
        <taxon>Alphaproteobacteria</taxon>
        <taxon>Hyphomicrobiales</taxon>
        <taxon>Rhizobiaceae</taxon>
        <taxon>Sinorhizobium/Ensifer group</taxon>
        <taxon>Sinorhizobium</taxon>
    </lineage>
</organism>
<gene>
    <name evidence="1" type="ORF">SJ05684_c21660</name>
</gene>
<dbReference type="STRING" id="716928.GCA_000261485_00301"/>
<dbReference type="AlphaFoldDB" id="A0A249PD17"/>